<comment type="caution">
    <text evidence="2">The sequence shown here is derived from an EMBL/GenBank/DDBJ whole genome shotgun (WGS) entry which is preliminary data.</text>
</comment>
<dbReference type="Proteomes" id="UP001420932">
    <property type="component" value="Unassembled WGS sequence"/>
</dbReference>
<dbReference type="Pfam" id="PF03140">
    <property type="entry name" value="DUF247"/>
    <property type="match status" value="1"/>
</dbReference>
<evidence type="ECO:0000313" key="2">
    <source>
        <dbReference type="EMBL" id="KAK9108446.1"/>
    </source>
</evidence>
<dbReference type="PANTHER" id="PTHR31170">
    <property type="entry name" value="BNAC04G53230D PROTEIN"/>
    <property type="match status" value="1"/>
</dbReference>
<accession>A0AAP0NKS9</accession>
<dbReference type="AlphaFoldDB" id="A0AAP0NKS9"/>
<feature type="transmembrane region" description="Helical" evidence="1">
    <location>
        <begin position="400"/>
        <end position="424"/>
    </location>
</feature>
<keyword evidence="3" id="KW-1185">Reference proteome</keyword>
<dbReference type="EMBL" id="JBBNAF010000010">
    <property type="protein sequence ID" value="KAK9108446.1"/>
    <property type="molecule type" value="Genomic_DNA"/>
</dbReference>
<keyword evidence="1" id="KW-0812">Transmembrane</keyword>
<reference evidence="2 3" key="1">
    <citation type="submission" date="2024-01" db="EMBL/GenBank/DDBJ databases">
        <title>Genome assemblies of Stephania.</title>
        <authorList>
            <person name="Yang L."/>
        </authorList>
    </citation>
    <scope>NUCLEOTIDE SEQUENCE [LARGE SCALE GENOMIC DNA]</scope>
    <source>
        <strain evidence="2">YNDBR</strain>
        <tissue evidence="2">Leaf</tissue>
    </source>
</reference>
<proteinExistence type="predicted"/>
<protein>
    <submittedName>
        <fullName evidence="2">Uncharacterized protein</fullName>
    </submittedName>
</protein>
<keyword evidence="1" id="KW-0472">Membrane</keyword>
<evidence type="ECO:0000313" key="3">
    <source>
        <dbReference type="Proteomes" id="UP001420932"/>
    </source>
</evidence>
<dbReference type="InterPro" id="IPR004158">
    <property type="entry name" value="DUF247_pln"/>
</dbReference>
<organism evidence="2 3">
    <name type="scientific">Stephania yunnanensis</name>
    <dbReference type="NCBI Taxonomy" id="152371"/>
    <lineage>
        <taxon>Eukaryota</taxon>
        <taxon>Viridiplantae</taxon>
        <taxon>Streptophyta</taxon>
        <taxon>Embryophyta</taxon>
        <taxon>Tracheophyta</taxon>
        <taxon>Spermatophyta</taxon>
        <taxon>Magnoliopsida</taxon>
        <taxon>Ranunculales</taxon>
        <taxon>Menispermaceae</taxon>
        <taxon>Menispermoideae</taxon>
        <taxon>Cissampelideae</taxon>
        <taxon>Stephania</taxon>
    </lineage>
</organism>
<name>A0AAP0NKS9_9MAGN</name>
<dbReference type="PANTHER" id="PTHR31170:SF25">
    <property type="entry name" value="BNAA09G04570D PROTEIN"/>
    <property type="match status" value="1"/>
</dbReference>
<gene>
    <name evidence="2" type="ORF">Syun_024457</name>
</gene>
<evidence type="ECO:0000256" key="1">
    <source>
        <dbReference type="SAM" id="Phobius"/>
    </source>
</evidence>
<sequence length="434" mass="50564">MINDNEVAVNVEPADRYIAERIRNRIQSLPPLKSCIYRVPEKFRIGKEEVYMPKIIAIGPYHRNNPKLEAMEEHKQRYLQAFLIRCSKQLEEVVKSIRVLQQDARDCYADPINDMSTDDFIIMMLVDGCFILELLCRYSDDVEETNDQIFMSTWMIPSLRRDLVMLENQIPFIVLEALFKFINNSTAKRVYNINRIIIPFFDAIIPTIQQAQAKEDTKGKHLLDLLRSQLLPSSQLVEFGSYVYWEFTKCATDIHEAGVKFKKRMNGDGLLDIRFENGVLEIPPFYFGESVTVLLPNMIALEQCQGYSDQITSYIFLLNSLINSPNDVKLLRDRDIIDSMFNEDERVAIAIGSMCKGVVVNEFYYDLLCHRVNVYCRKWRATWNRNYLKSLQRDYFNSPWAFVSFIAAVILLALTFTQTLYSILSYYAPSQNHS</sequence>
<keyword evidence="1" id="KW-1133">Transmembrane helix</keyword>